<protein>
    <submittedName>
        <fullName evidence="2">CHXC19</fullName>
    </submittedName>
</protein>
<evidence type="ECO:0000256" key="1">
    <source>
        <dbReference type="SAM" id="SignalP"/>
    </source>
</evidence>
<organism evidence="2">
    <name type="scientific">Albugo laibachii Nc14</name>
    <dbReference type="NCBI Taxonomy" id="890382"/>
    <lineage>
        <taxon>Eukaryota</taxon>
        <taxon>Sar</taxon>
        <taxon>Stramenopiles</taxon>
        <taxon>Oomycota</taxon>
        <taxon>Peronosporomycetes</taxon>
        <taxon>Albuginales</taxon>
        <taxon>Albuginaceae</taxon>
        <taxon>Albugo</taxon>
    </lineage>
</organism>
<dbReference type="HOGENOM" id="CLU_1450137_0_0_1"/>
<gene>
    <name evidence="2" type="primary">AlNc14C293G10262</name>
    <name evidence="2" type="ORF">ALNC14_115010</name>
</gene>
<evidence type="ECO:0000313" key="2">
    <source>
        <dbReference type="EMBL" id="CCA25357.1"/>
    </source>
</evidence>
<dbReference type="EMBL" id="FR824338">
    <property type="protein sequence ID" value="CCA25357.1"/>
    <property type="molecule type" value="Genomic_DNA"/>
</dbReference>
<name>F0WVB8_9STRA</name>
<reference evidence="2" key="2">
    <citation type="submission" date="2011-02" db="EMBL/GenBank/DDBJ databases">
        <authorList>
            <person name="MacLean D."/>
        </authorList>
    </citation>
    <scope>NUCLEOTIDE SEQUENCE</scope>
</reference>
<reference evidence="2" key="1">
    <citation type="journal article" date="2011" name="PLoS Biol.">
        <title>Gene gain and loss during evolution of obligate parasitism in the white rust pathogen of Arabidopsis thaliana.</title>
        <authorList>
            <person name="Kemen E."/>
            <person name="Gardiner A."/>
            <person name="Schultz-Larsen T."/>
            <person name="Kemen A.C."/>
            <person name="Balmuth A.L."/>
            <person name="Robert-Seilaniantz A."/>
            <person name="Bailey K."/>
            <person name="Holub E."/>
            <person name="Studholme D.J."/>
            <person name="Maclean D."/>
            <person name="Jones J.D."/>
        </authorList>
    </citation>
    <scope>NUCLEOTIDE SEQUENCE</scope>
</reference>
<dbReference type="AlphaFoldDB" id="F0WVB8"/>
<accession>F0WVB8</accession>
<keyword evidence="1" id="KW-0732">Signal</keyword>
<proteinExistence type="predicted"/>
<sequence length="187" mass="21047">MVFHAPLLLFVLLAFDTTQHKVRAEQKDILPATKLLFLRDKFLEECHSCLLKRAGVERVILVSTKLSAYSYLVLGRKFVSESIVAECNATFLCSLAPAATTLGITQDKSLLSAYRKMENCKTYEGIEVFFEKATLITSKLGLNQRKPRLEYMAITSEIQLFGFSDFAYGREFNEVAEAKNSQEGGNQ</sequence>
<feature type="chain" id="PRO_5003259937" evidence="1">
    <location>
        <begin position="25"/>
        <end position="187"/>
    </location>
</feature>
<feature type="signal peptide" evidence="1">
    <location>
        <begin position="1"/>
        <end position="24"/>
    </location>
</feature>